<evidence type="ECO:0000256" key="1">
    <source>
        <dbReference type="SAM" id="MobiDB-lite"/>
    </source>
</evidence>
<keyword evidence="3" id="KW-1185">Reference proteome</keyword>
<comment type="caution">
    <text evidence="2">The sequence shown here is derived from an EMBL/GenBank/DDBJ whole genome shotgun (WGS) entry which is preliminary data.</text>
</comment>
<dbReference type="EMBL" id="CATQJA010002710">
    <property type="protein sequence ID" value="CAJ0587902.1"/>
    <property type="molecule type" value="Genomic_DNA"/>
</dbReference>
<feature type="non-terminal residue" evidence="2">
    <location>
        <position position="261"/>
    </location>
</feature>
<name>A0AA36GEE1_9BILA</name>
<feature type="region of interest" description="Disordered" evidence="1">
    <location>
        <begin position="121"/>
        <end position="218"/>
    </location>
</feature>
<proteinExistence type="predicted"/>
<evidence type="ECO:0000313" key="3">
    <source>
        <dbReference type="Proteomes" id="UP001177023"/>
    </source>
</evidence>
<gene>
    <name evidence="2" type="ORF">MSPICULIGERA_LOCUS25855</name>
</gene>
<organism evidence="2 3">
    <name type="scientific">Mesorhabditis spiculigera</name>
    <dbReference type="NCBI Taxonomy" id="96644"/>
    <lineage>
        <taxon>Eukaryota</taxon>
        <taxon>Metazoa</taxon>
        <taxon>Ecdysozoa</taxon>
        <taxon>Nematoda</taxon>
        <taxon>Chromadorea</taxon>
        <taxon>Rhabditida</taxon>
        <taxon>Rhabditina</taxon>
        <taxon>Rhabditomorpha</taxon>
        <taxon>Rhabditoidea</taxon>
        <taxon>Rhabditidae</taxon>
        <taxon>Mesorhabditinae</taxon>
        <taxon>Mesorhabditis</taxon>
    </lineage>
</organism>
<dbReference type="AlphaFoldDB" id="A0AA36GEE1"/>
<feature type="compositionally biased region" description="Polar residues" evidence="1">
    <location>
        <begin position="133"/>
        <end position="142"/>
    </location>
</feature>
<feature type="compositionally biased region" description="Basic and acidic residues" evidence="1">
    <location>
        <begin position="166"/>
        <end position="179"/>
    </location>
</feature>
<sequence>MSMIQSSEPPEDADPQVQCILCNVPFGLTALHEHIAVTHHALIMYTCACNQKFFLDLLALQHRIYCGQTLHPTPIVQPEYGVKIAVIRRDFSDSLMRFIHVKAREKCEKIHGIKLPLRNGRQDGVTAARPSASGDTETSGISMGSPGRHGAEDMSPKPGEPSLPPRLRDWLFTDKESPSKGHPATPMRVSLTRDSHSRGRQSIATPLSPPPASVSSNDLTPLRIPQQIGWRLLPINIPPRPKLCFPLPDEDPRRIIYEFLL</sequence>
<accession>A0AA36GEE1</accession>
<evidence type="ECO:0000313" key="2">
    <source>
        <dbReference type="EMBL" id="CAJ0587902.1"/>
    </source>
</evidence>
<protein>
    <submittedName>
        <fullName evidence="2">Uncharacterized protein</fullName>
    </submittedName>
</protein>
<dbReference type="Proteomes" id="UP001177023">
    <property type="component" value="Unassembled WGS sequence"/>
</dbReference>
<reference evidence="2" key="1">
    <citation type="submission" date="2023-06" db="EMBL/GenBank/DDBJ databases">
        <authorList>
            <person name="Delattre M."/>
        </authorList>
    </citation>
    <scope>NUCLEOTIDE SEQUENCE</scope>
    <source>
        <strain evidence="2">AF72</strain>
    </source>
</reference>